<accession>A0AC61PQF5</accession>
<keyword evidence="2" id="KW-1185">Reference proteome</keyword>
<name>A0AC61PQF5_9FIRM</name>
<reference evidence="1" key="1">
    <citation type="submission" date="2017-04" db="EMBL/GenBank/DDBJ databases">
        <authorList>
            <person name="Varghese N."/>
            <person name="Submissions S."/>
        </authorList>
    </citation>
    <scope>NUCLEOTIDE SEQUENCE</scope>
    <source>
        <strain evidence="1">WTE2008</strain>
    </source>
</reference>
<protein>
    <submittedName>
        <fullName evidence="1">Uncharacterized protein</fullName>
    </submittedName>
</protein>
<dbReference type="Proteomes" id="UP000192328">
    <property type="component" value="Unassembled WGS sequence"/>
</dbReference>
<dbReference type="EMBL" id="FWXZ01000009">
    <property type="protein sequence ID" value="SMC91303.1"/>
    <property type="molecule type" value="Genomic_DNA"/>
</dbReference>
<comment type="caution">
    <text evidence="1">The sequence shown here is derived from an EMBL/GenBank/DDBJ whole genome shotgun (WGS) entry which is preliminary data.</text>
</comment>
<proteinExistence type="predicted"/>
<gene>
    <name evidence="1" type="ORF">SAMN06297397_3112</name>
</gene>
<evidence type="ECO:0000313" key="1">
    <source>
        <dbReference type="EMBL" id="SMC91303.1"/>
    </source>
</evidence>
<organism evidence="1 2">
    <name type="scientific">Aristaeella lactis</name>
    <dbReference type="NCBI Taxonomy" id="3046383"/>
    <lineage>
        <taxon>Bacteria</taxon>
        <taxon>Bacillati</taxon>
        <taxon>Bacillota</taxon>
        <taxon>Clostridia</taxon>
        <taxon>Eubacteriales</taxon>
        <taxon>Aristaeellaceae</taxon>
        <taxon>Aristaeella</taxon>
    </lineage>
</organism>
<sequence>MDKSTLYVTDLDGTLLRGDATLSPYTIAAINRLTARGLAFTYATARSVESARPITEGLHLPLPVITRNGAVLADNATGKHLEKALFTEEEVALLKKMLPELPRCGFVSCFVGENMYKAYVPGDLVDGMVKYADFYRNDPKMKPVDTLEDMFFGQPGYVTLIDEKEKAALIYEKARQYPGWECNFQKDTYWEEYWVEICPRNCTKAKAVLKMKEQYGFGKVVVFGDSVNDMPMFRVADEAYAVGNALEELKNIATGVIGRNEDDAVARFLETRPLPAAEA</sequence>
<evidence type="ECO:0000313" key="2">
    <source>
        <dbReference type="Proteomes" id="UP000192328"/>
    </source>
</evidence>